<feature type="transmembrane region" description="Helical" evidence="8">
    <location>
        <begin position="42"/>
        <end position="61"/>
    </location>
</feature>
<keyword evidence="6 8" id="KW-1133">Transmembrane helix</keyword>
<dbReference type="AlphaFoldDB" id="A0A926RVX2"/>
<evidence type="ECO:0000256" key="4">
    <source>
        <dbReference type="ARBA" id="ARBA00022475"/>
    </source>
</evidence>
<dbReference type="PANTHER" id="PTHR30472">
    <property type="entry name" value="FERRIC ENTEROBACTIN TRANSPORT SYSTEM PERMEASE PROTEIN"/>
    <property type="match status" value="1"/>
</dbReference>
<evidence type="ECO:0000256" key="3">
    <source>
        <dbReference type="ARBA" id="ARBA00022448"/>
    </source>
</evidence>
<dbReference type="FunFam" id="1.10.3470.10:FF:000001">
    <property type="entry name" value="Vitamin B12 ABC transporter permease BtuC"/>
    <property type="match status" value="1"/>
</dbReference>
<dbReference type="GO" id="GO:0005886">
    <property type="term" value="C:plasma membrane"/>
    <property type="evidence" value="ECO:0007669"/>
    <property type="project" value="UniProtKB-SubCell"/>
</dbReference>
<dbReference type="Gene3D" id="1.10.3470.10">
    <property type="entry name" value="ABC transporter involved in vitamin B12 uptake, BtuC"/>
    <property type="match status" value="1"/>
</dbReference>
<feature type="transmembrane region" description="Helical" evidence="8">
    <location>
        <begin position="258"/>
        <end position="280"/>
    </location>
</feature>
<evidence type="ECO:0000313" key="9">
    <source>
        <dbReference type="EMBL" id="MBD1370861.1"/>
    </source>
</evidence>
<accession>A0A926RVX2</accession>
<comment type="similarity">
    <text evidence="2">Belongs to the binding-protein-dependent transport system permease family. FecCD subfamily.</text>
</comment>
<feature type="transmembrane region" description="Helical" evidence="8">
    <location>
        <begin position="67"/>
        <end position="89"/>
    </location>
</feature>
<feature type="transmembrane region" description="Helical" evidence="8">
    <location>
        <begin position="220"/>
        <end position="246"/>
    </location>
</feature>
<keyword evidence="5 8" id="KW-0812">Transmembrane</keyword>
<dbReference type="PANTHER" id="PTHR30472:SF65">
    <property type="entry name" value="SIDEROPHORE TRANSPORT SYSTEM PERMEASE PROTEIN YFIZ-RELATED"/>
    <property type="match status" value="1"/>
</dbReference>
<organism evidence="9 10">
    <name type="scientific">Polycladospora coralii</name>
    <dbReference type="NCBI Taxonomy" id="2771432"/>
    <lineage>
        <taxon>Bacteria</taxon>
        <taxon>Bacillati</taxon>
        <taxon>Bacillota</taxon>
        <taxon>Bacilli</taxon>
        <taxon>Bacillales</taxon>
        <taxon>Thermoactinomycetaceae</taxon>
        <taxon>Polycladospora</taxon>
    </lineage>
</organism>
<evidence type="ECO:0000313" key="10">
    <source>
        <dbReference type="Proteomes" id="UP000661691"/>
    </source>
</evidence>
<proteinExistence type="inferred from homology"/>
<comment type="subcellular location">
    <subcellularLocation>
        <location evidence="1">Cell membrane</location>
        <topology evidence="1">Multi-pass membrane protein</topology>
    </subcellularLocation>
</comment>
<evidence type="ECO:0000256" key="5">
    <source>
        <dbReference type="ARBA" id="ARBA00022692"/>
    </source>
</evidence>
<dbReference type="InterPro" id="IPR000522">
    <property type="entry name" value="ABC_transptr_permease_BtuC"/>
</dbReference>
<evidence type="ECO:0000256" key="7">
    <source>
        <dbReference type="ARBA" id="ARBA00023136"/>
    </source>
</evidence>
<dbReference type="Proteomes" id="UP000661691">
    <property type="component" value="Unassembled WGS sequence"/>
</dbReference>
<dbReference type="GO" id="GO:0033214">
    <property type="term" value="P:siderophore-iron import into cell"/>
    <property type="evidence" value="ECO:0007669"/>
    <property type="project" value="TreeGrafter"/>
</dbReference>
<reference evidence="9" key="1">
    <citation type="submission" date="2020-09" db="EMBL/GenBank/DDBJ databases">
        <title>A novel bacterium of genus Hazenella, isolated from South China Sea.</title>
        <authorList>
            <person name="Huang H."/>
            <person name="Mo K."/>
            <person name="Hu Y."/>
        </authorList>
    </citation>
    <scope>NUCLEOTIDE SEQUENCE</scope>
    <source>
        <strain evidence="9">IB182357</strain>
    </source>
</reference>
<dbReference type="EMBL" id="JACXAH010000002">
    <property type="protein sequence ID" value="MBD1370861.1"/>
    <property type="molecule type" value="Genomic_DNA"/>
</dbReference>
<dbReference type="SUPFAM" id="SSF81345">
    <property type="entry name" value="ABC transporter involved in vitamin B12 uptake, BtuC"/>
    <property type="match status" value="1"/>
</dbReference>
<evidence type="ECO:0000256" key="8">
    <source>
        <dbReference type="SAM" id="Phobius"/>
    </source>
</evidence>
<dbReference type="Pfam" id="PF01032">
    <property type="entry name" value="FecCD"/>
    <property type="match status" value="1"/>
</dbReference>
<gene>
    <name evidence="9" type="ORF">IC620_00605</name>
</gene>
<feature type="transmembrane region" description="Helical" evidence="8">
    <location>
        <begin position="286"/>
        <end position="304"/>
    </location>
</feature>
<evidence type="ECO:0000256" key="2">
    <source>
        <dbReference type="ARBA" id="ARBA00007935"/>
    </source>
</evidence>
<keyword evidence="10" id="KW-1185">Reference proteome</keyword>
<dbReference type="CDD" id="cd06550">
    <property type="entry name" value="TM_ABC_iron-siderophores_like"/>
    <property type="match status" value="1"/>
</dbReference>
<dbReference type="InterPro" id="IPR037294">
    <property type="entry name" value="ABC_BtuC-like"/>
</dbReference>
<keyword evidence="4" id="KW-1003">Cell membrane</keyword>
<keyword evidence="3" id="KW-0813">Transport</keyword>
<evidence type="ECO:0000256" key="1">
    <source>
        <dbReference type="ARBA" id="ARBA00004651"/>
    </source>
</evidence>
<name>A0A926RVX2_9BACL</name>
<protein>
    <submittedName>
        <fullName evidence="9">Iron ABC transporter permease</fullName>
    </submittedName>
</protein>
<keyword evidence="7 8" id="KW-0472">Membrane</keyword>
<dbReference type="GO" id="GO:0022857">
    <property type="term" value="F:transmembrane transporter activity"/>
    <property type="evidence" value="ECO:0007669"/>
    <property type="project" value="InterPro"/>
</dbReference>
<feature type="transmembrane region" description="Helical" evidence="8">
    <location>
        <begin position="170"/>
        <end position="191"/>
    </location>
</feature>
<evidence type="ECO:0000256" key="6">
    <source>
        <dbReference type="ARBA" id="ARBA00022989"/>
    </source>
</evidence>
<sequence>MALSISVGITEIPMTTVIESFINMDGSNEHLIIQDTRISRTLLAVIVGASLAIAGAMMQSITGNPLASPATLGVNAGASLFIVSMVVFWSISAISILVYAGFFGAFLSMVIVYILGSGGKEGLTPLKLTLAGAAIAALFTSMTQGLLTTNERGLEEVLFWLTGSVQGRKLELVAPIFPFMIVGMILAFMLAKSLNVITMGDDVAKGLGQRTGLTKLLGGLAITLLAGGAVAVAGPIVFVGLTVPHLVKGLVGHDHRWIIPYCVVVGAILLLVSDIGARFIMNQKEIPVGIMTAVIGTPFFIWIARRKVGE</sequence>
<comment type="caution">
    <text evidence="9">The sequence shown here is derived from an EMBL/GenBank/DDBJ whole genome shotgun (WGS) entry which is preliminary data.</text>
</comment>
<feature type="transmembrane region" description="Helical" evidence="8">
    <location>
        <begin position="96"/>
        <end position="116"/>
    </location>
</feature>